<reference evidence="9 10" key="1">
    <citation type="submission" date="2018-03" db="EMBL/GenBank/DDBJ databases">
        <title>Genomic Encyclopedia of Archaeal and Bacterial Type Strains, Phase II (KMG-II): from individual species to whole genera.</title>
        <authorList>
            <person name="Goeker M."/>
        </authorList>
    </citation>
    <scope>NUCLEOTIDE SEQUENCE [LARGE SCALE GENOMIC DNA]</scope>
    <source>
        <strain evidence="9 10">DSM 44946</strain>
    </source>
</reference>
<dbReference type="InterPro" id="IPR027417">
    <property type="entry name" value="P-loop_NTPase"/>
</dbReference>
<comment type="caution">
    <text evidence="9">The sequence shown here is derived from an EMBL/GenBank/DDBJ whole genome shotgun (WGS) entry which is preliminary data.</text>
</comment>
<dbReference type="RefSeq" id="WP_106345596.1">
    <property type="nucleotide sequence ID" value="NZ_PVNE01000017.1"/>
</dbReference>
<dbReference type="OrthoDB" id="2629223at2"/>
<keyword evidence="4" id="KW-0067">ATP-binding</keyword>
<dbReference type="Gene3D" id="3.40.50.300">
    <property type="entry name" value="P-loop containing nucleotide triphosphate hydrolases"/>
    <property type="match status" value="1"/>
</dbReference>
<feature type="compositionally biased region" description="Basic residues" evidence="7">
    <location>
        <begin position="266"/>
        <end position="278"/>
    </location>
</feature>
<dbReference type="Pfam" id="PF06414">
    <property type="entry name" value="Zeta_toxin"/>
    <property type="match status" value="1"/>
</dbReference>
<sequence length="293" mass="33578">MPAKFCLKRGIKIITAMLRRGNADPFVRSRKPFRDTKMMHTVGRRYTEERHRLHRKIVRRIAEKAEGHHKGAPIAILIGGGTASGKTTLRKGLVQRELKKRRIKAALIDPDELKARIPEYKGFQKTDPKRAASLVHRESCDIGALLLKRLMSERKSFIYEGTMARTGQYIRLVERLRGAGYRIVVFVADVPLRIAKRRAVERARRTGRTVPARVIEITHRLVPGTLEAIKDRVDCYWVYDMEKGPKLIASKEYVDGGRYDRFLKKGQRGRRKRKAKIARKADLADDVLNPPGP</sequence>
<evidence type="ECO:0000256" key="3">
    <source>
        <dbReference type="ARBA" id="ARBA00022741"/>
    </source>
</evidence>
<name>A0A2T0LDF3_9BACL</name>
<dbReference type="GO" id="GO:0005524">
    <property type="term" value="F:ATP binding"/>
    <property type="evidence" value="ECO:0007669"/>
    <property type="project" value="UniProtKB-KW"/>
</dbReference>
<proteinExistence type="inferred from homology"/>
<evidence type="ECO:0000256" key="6">
    <source>
        <dbReference type="ARBA" id="ARBA00048178"/>
    </source>
</evidence>
<organism evidence="9 10">
    <name type="scientific">Planifilum fimeticola</name>
    <dbReference type="NCBI Taxonomy" id="201975"/>
    <lineage>
        <taxon>Bacteria</taxon>
        <taxon>Bacillati</taxon>
        <taxon>Bacillota</taxon>
        <taxon>Bacilli</taxon>
        <taxon>Bacillales</taxon>
        <taxon>Thermoactinomycetaceae</taxon>
        <taxon>Planifilum</taxon>
    </lineage>
</organism>
<dbReference type="InterPro" id="IPR010488">
    <property type="entry name" value="Zeta_toxin_domain"/>
</dbReference>
<dbReference type="GO" id="GO:0016301">
    <property type="term" value="F:kinase activity"/>
    <property type="evidence" value="ECO:0007669"/>
    <property type="project" value="InterPro"/>
</dbReference>
<comment type="catalytic activity">
    <reaction evidence="6">
        <text>UDP-N-acetyl-alpha-D-glucosamine + ATP = UDP-N-acetyl-alpha-D-glucosamine 3'-phosphate + ADP + H(+)</text>
        <dbReference type="Rhea" id="RHEA:32671"/>
        <dbReference type="ChEBI" id="CHEBI:15378"/>
        <dbReference type="ChEBI" id="CHEBI:30616"/>
        <dbReference type="ChEBI" id="CHEBI:57705"/>
        <dbReference type="ChEBI" id="CHEBI:64353"/>
        <dbReference type="ChEBI" id="CHEBI:456216"/>
        <dbReference type="EC" id="2.7.1.176"/>
    </reaction>
</comment>
<dbReference type="Proteomes" id="UP000237797">
    <property type="component" value="Unassembled WGS sequence"/>
</dbReference>
<evidence type="ECO:0000259" key="8">
    <source>
        <dbReference type="Pfam" id="PF06414"/>
    </source>
</evidence>
<dbReference type="PANTHER" id="PTHR31153">
    <property type="entry name" value="CALMODULIN CALCIUM-DEPENDENT NAD KINASE"/>
    <property type="match status" value="1"/>
</dbReference>
<evidence type="ECO:0000256" key="5">
    <source>
        <dbReference type="ARBA" id="ARBA00032897"/>
    </source>
</evidence>
<dbReference type="SUPFAM" id="SSF52540">
    <property type="entry name" value="P-loop containing nucleoside triphosphate hydrolases"/>
    <property type="match status" value="1"/>
</dbReference>
<gene>
    <name evidence="9" type="ORF">CLV97_11746</name>
</gene>
<comment type="similarity">
    <text evidence="1">Belongs to the zeta toxin family.</text>
</comment>
<keyword evidence="3" id="KW-0547">Nucleotide-binding</keyword>
<feature type="domain" description="Zeta toxin" evidence="8">
    <location>
        <begin position="63"/>
        <end position="243"/>
    </location>
</feature>
<feature type="region of interest" description="Disordered" evidence="7">
    <location>
        <begin position="266"/>
        <end position="293"/>
    </location>
</feature>
<evidence type="ECO:0000313" key="10">
    <source>
        <dbReference type="Proteomes" id="UP000237797"/>
    </source>
</evidence>
<evidence type="ECO:0000256" key="1">
    <source>
        <dbReference type="ARBA" id="ARBA00009104"/>
    </source>
</evidence>
<dbReference type="InterPro" id="IPR044802">
    <property type="entry name" value="NADKc-like"/>
</dbReference>
<dbReference type="AlphaFoldDB" id="A0A2T0LDF3"/>
<evidence type="ECO:0000256" key="4">
    <source>
        <dbReference type="ARBA" id="ARBA00022840"/>
    </source>
</evidence>
<protein>
    <recommendedName>
        <fullName evidence="5">UDP-N-acetylglucosamine kinase</fullName>
        <ecNumber evidence="2">2.7.1.176</ecNumber>
    </recommendedName>
    <alternativeName>
        <fullName evidence="5">UDP-N-acetylglucosamine kinase</fullName>
    </alternativeName>
</protein>
<evidence type="ECO:0000256" key="7">
    <source>
        <dbReference type="SAM" id="MobiDB-lite"/>
    </source>
</evidence>
<dbReference type="EMBL" id="PVNE01000017">
    <property type="protein sequence ID" value="PRX40063.1"/>
    <property type="molecule type" value="Genomic_DNA"/>
</dbReference>
<evidence type="ECO:0000313" key="9">
    <source>
        <dbReference type="EMBL" id="PRX40063.1"/>
    </source>
</evidence>
<dbReference type="PANTHER" id="PTHR31153:SF1">
    <property type="entry name" value="CALMODULIN CALCIUM-DEPENDENT NAD KINASE"/>
    <property type="match status" value="1"/>
</dbReference>
<accession>A0A2T0LDF3</accession>
<dbReference type="EC" id="2.7.1.176" evidence="2"/>
<evidence type="ECO:0000256" key="2">
    <source>
        <dbReference type="ARBA" id="ARBA00011963"/>
    </source>
</evidence>
<keyword evidence="10" id="KW-1185">Reference proteome</keyword>